<evidence type="ECO:0000256" key="2">
    <source>
        <dbReference type="ARBA" id="ARBA00023002"/>
    </source>
</evidence>
<proteinExistence type="inferred from homology"/>
<evidence type="ECO:0000256" key="3">
    <source>
        <dbReference type="SAM" id="MobiDB-lite"/>
    </source>
</evidence>
<dbReference type="PANTHER" id="PTHR13878">
    <property type="entry name" value="GULONOLACTONE OXIDASE"/>
    <property type="match status" value="1"/>
</dbReference>
<dbReference type="PANTHER" id="PTHR13878:SF91">
    <property type="entry name" value="FAD BINDING DOMAIN PROTEIN (AFU_ORTHOLOGUE AFUA_6G12070)-RELATED"/>
    <property type="match status" value="1"/>
</dbReference>
<dbReference type="PROSITE" id="PS51387">
    <property type="entry name" value="FAD_PCMH"/>
    <property type="match status" value="1"/>
</dbReference>
<dbReference type="Pfam" id="PF01565">
    <property type="entry name" value="FAD_binding_4"/>
    <property type="match status" value="1"/>
</dbReference>
<accession>A0A9P6QF73</accession>
<keyword evidence="7" id="KW-1185">Reference proteome</keyword>
<keyword evidence="4" id="KW-0732">Signal</keyword>
<evidence type="ECO:0000259" key="5">
    <source>
        <dbReference type="PROSITE" id="PS51387"/>
    </source>
</evidence>
<dbReference type="InterPro" id="IPR016166">
    <property type="entry name" value="FAD-bd_PCMH"/>
</dbReference>
<dbReference type="Proteomes" id="UP000807716">
    <property type="component" value="Unassembled WGS sequence"/>
</dbReference>
<dbReference type="InterPro" id="IPR016169">
    <property type="entry name" value="FAD-bd_PCMH_sub2"/>
</dbReference>
<comment type="similarity">
    <text evidence="1">Belongs to the oxygen-dependent FAD-linked oxidoreductase family.</text>
</comment>
<sequence length="611" mass="66391">MPLSLFQLAILISATLIALVAAAAPDLDPTKNSGRPDQRPPPPPPSTPRLKCKCQPNQPCWPTPSTWATFNATVSGRLIATTPVARPCYRPSYNATACAAVQQGYHYETWRQQQPGAFQYTNWELGPNGQGCLLNRSSTGSCDQGAVPVYTVKAATVDDVQATVRFAHQHNLKLVVKNTGHDLLGRSTAVGSLSLWVFFMKKIQVVDAFVPEGAPIPSEENTTTKGVGAVVLEAGVVWMDAYKAVDEHNRTVSGGGAQTVGTSGGFCQSGGHGPLSPSLGLCVDNVLQYKVVTADGALRVVNAYQHADLFWAMRGGGPGFGVVVEAVYRTHPAVTMSYFQVMVSSEDRSLLAKVLRELYARQIEWSNAGWAGYATVNRNYVALAYMRPNSDVASARKTFGPLVAYARGLGNLTLEQEIYSDFPSYYALFLNMTSLVPEINAGFGSTLGSRLIPRTIFETDQGVDKLANTMLQVQDESPPSTDRYAIVSVAGGAVARGSSKETSLHPAWRKALVLVLVVGGWEESLSWKDQLKLQRTLTKATDKLRAITPGSGTYLNEADPNEPNFKQSFYGPNYKTLKGIKNKYDPKGLFVCRLCVGSDDWNRDEMCPRHH</sequence>
<gene>
    <name evidence="6" type="ORF">DFQ27_001117</name>
</gene>
<organism evidence="6 7">
    <name type="scientific">Actinomortierella ambigua</name>
    <dbReference type="NCBI Taxonomy" id="1343610"/>
    <lineage>
        <taxon>Eukaryota</taxon>
        <taxon>Fungi</taxon>
        <taxon>Fungi incertae sedis</taxon>
        <taxon>Mucoromycota</taxon>
        <taxon>Mortierellomycotina</taxon>
        <taxon>Mortierellomycetes</taxon>
        <taxon>Mortierellales</taxon>
        <taxon>Mortierellaceae</taxon>
        <taxon>Actinomortierella</taxon>
    </lineage>
</organism>
<dbReference type="InterPro" id="IPR006094">
    <property type="entry name" value="Oxid_FAD_bind_N"/>
</dbReference>
<feature type="chain" id="PRO_5040441791" description="FAD-binding PCMH-type domain-containing protein" evidence="4">
    <location>
        <begin position="23"/>
        <end position="611"/>
    </location>
</feature>
<feature type="signal peptide" evidence="4">
    <location>
        <begin position="1"/>
        <end position="22"/>
    </location>
</feature>
<dbReference type="OrthoDB" id="9983560at2759"/>
<feature type="domain" description="FAD-binding PCMH-type" evidence="5">
    <location>
        <begin position="144"/>
        <end position="333"/>
    </location>
</feature>
<dbReference type="GO" id="GO:0071949">
    <property type="term" value="F:FAD binding"/>
    <property type="evidence" value="ECO:0007669"/>
    <property type="project" value="InterPro"/>
</dbReference>
<feature type="region of interest" description="Disordered" evidence="3">
    <location>
        <begin position="28"/>
        <end position="50"/>
    </location>
</feature>
<dbReference type="InterPro" id="IPR036318">
    <property type="entry name" value="FAD-bd_PCMH-like_sf"/>
</dbReference>
<reference evidence="6" key="1">
    <citation type="journal article" date="2020" name="Fungal Divers.">
        <title>Resolving the Mortierellaceae phylogeny through synthesis of multi-gene phylogenetics and phylogenomics.</title>
        <authorList>
            <person name="Vandepol N."/>
            <person name="Liber J."/>
            <person name="Desiro A."/>
            <person name="Na H."/>
            <person name="Kennedy M."/>
            <person name="Barry K."/>
            <person name="Grigoriev I.V."/>
            <person name="Miller A.N."/>
            <person name="O'Donnell K."/>
            <person name="Stajich J.E."/>
            <person name="Bonito G."/>
        </authorList>
    </citation>
    <scope>NUCLEOTIDE SEQUENCE</scope>
    <source>
        <strain evidence="6">BC1065</strain>
    </source>
</reference>
<evidence type="ECO:0000256" key="4">
    <source>
        <dbReference type="SAM" id="SignalP"/>
    </source>
</evidence>
<dbReference type="InterPro" id="IPR050432">
    <property type="entry name" value="FAD-linked_Oxidoreductases_BP"/>
</dbReference>
<name>A0A9P6QF73_9FUNG</name>
<dbReference type="InterPro" id="IPR012951">
    <property type="entry name" value="BBE"/>
</dbReference>
<dbReference type="Pfam" id="PF08031">
    <property type="entry name" value="BBE"/>
    <property type="match status" value="1"/>
</dbReference>
<evidence type="ECO:0000256" key="1">
    <source>
        <dbReference type="ARBA" id="ARBA00005466"/>
    </source>
</evidence>
<dbReference type="GO" id="GO:0016491">
    <property type="term" value="F:oxidoreductase activity"/>
    <property type="evidence" value="ECO:0007669"/>
    <property type="project" value="UniProtKB-KW"/>
</dbReference>
<dbReference type="SUPFAM" id="SSF56176">
    <property type="entry name" value="FAD-binding/transporter-associated domain-like"/>
    <property type="match status" value="1"/>
</dbReference>
<dbReference type="Gene3D" id="3.30.465.10">
    <property type="match status" value="2"/>
</dbReference>
<protein>
    <recommendedName>
        <fullName evidence="5">FAD-binding PCMH-type domain-containing protein</fullName>
    </recommendedName>
</protein>
<evidence type="ECO:0000313" key="6">
    <source>
        <dbReference type="EMBL" id="KAG0264596.1"/>
    </source>
</evidence>
<comment type="caution">
    <text evidence="6">The sequence shown here is derived from an EMBL/GenBank/DDBJ whole genome shotgun (WGS) entry which is preliminary data.</text>
</comment>
<dbReference type="AlphaFoldDB" id="A0A9P6QF73"/>
<keyword evidence="2" id="KW-0560">Oxidoreductase</keyword>
<dbReference type="EMBL" id="JAAAJB010000135">
    <property type="protein sequence ID" value="KAG0264596.1"/>
    <property type="molecule type" value="Genomic_DNA"/>
</dbReference>
<evidence type="ECO:0000313" key="7">
    <source>
        <dbReference type="Proteomes" id="UP000807716"/>
    </source>
</evidence>